<comment type="similarity">
    <text evidence="3">Belongs to the aldehyde dehydrogenase family.</text>
</comment>
<dbReference type="PANTHER" id="PTHR11699">
    <property type="entry name" value="ALDEHYDE DEHYDROGENASE-RELATED"/>
    <property type="match status" value="1"/>
</dbReference>
<accession>A0ABU0JLY7</accession>
<dbReference type="InterPro" id="IPR015590">
    <property type="entry name" value="Aldehyde_DH_dom"/>
</dbReference>
<dbReference type="Gene3D" id="3.40.605.10">
    <property type="entry name" value="Aldehyde Dehydrogenase, Chain A, domain 1"/>
    <property type="match status" value="1"/>
</dbReference>
<gene>
    <name evidence="5" type="ORF">QO011_007537</name>
</gene>
<evidence type="ECO:0000256" key="3">
    <source>
        <dbReference type="RuleBase" id="RU003345"/>
    </source>
</evidence>
<dbReference type="RefSeq" id="WP_307284212.1">
    <property type="nucleotide sequence ID" value="NZ_JAUSVX010000023.1"/>
</dbReference>
<evidence type="ECO:0000313" key="5">
    <source>
        <dbReference type="EMBL" id="MDQ0474496.1"/>
    </source>
</evidence>
<evidence type="ECO:0000256" key="2">
    <source>
        <dbReference type="PROSITE-ProRule" id="PRU10007"/>
    </source>
</evidence>
<evidence type="ECO:0000313" key="6">
    <source>
        <dbReference type="Proteomes" id="UP001242480"/>
    </source>
</evidence>
<dbReference type="InterPro" id="IPR016162">
    <property type="entry name" value="Ald_DH_N"/>
</dbReference>
<dbReference type="InterPro" id="IPR016161">
    <property type="entry name" value="Ald_DH/histidinol_DH"/>
</dbReference>
<organism evidence="5 6">
    <name type="scientific">Labrys wisconsinensis</name>
    <dbReference type="NCBI Taxonomy" id="425677"/>
    <lineage>
        <taxon>Bacteria</taxon>
        <taxon>Pseudomonadati</taxon>
        <taxon>Pseudomonadota</taxon>
        <taxon>Alphaproteobacteria</taxon>
        <taxon>Hyphomicrobiales</taxon>
        <taxon>Xanthobacteraceae</taxon>
        <taxon>Labrys</taxon>
    </lineage>
</organism>
<dbReference type="Proteomes" id="UP001242480">
    <property type="component" value="Unassembled WGS sequence"/>
</dbReference>
<dbReference type="InterPro" id="IPR029510">
    <property type="entry name" value="Ald_DH_CS_GLU"/>
</dbReference>
<feature type="active site" evidence="2">
    <location>
        <position position="262"/>
    </location>
</feature>
<name>A0ABU0JLY7_9HYPH</name>
<protein>
    <submittedName>
        <fullName evidence="5">Acyl-CoA reductase-like NAD-dependent aldehyde dehydrogenase</fullName>
    </submittedName>
</protein>
<dbReference type="Gene3D" id="3.40.309.10">
    <property type="entry name" value="Aldehyde Dehydrogenase, Chain A, domain 2"/>
    <property type="match status" value="1"/>
</dbReference>
<keyword evidence="1 3" id="KW-0560">Oxidoreductase</keyword>
<comment type="caution">
    <text evidence="5">The sequence shown here is derived from an EMBL/GenBank/DDBJ whole genome shotgun (WGS) entry which is preliminary data.</text>
</comment>
<sequence>MTAQAPTPTPALGLDAPRTLFIDDAFSGAASGATFATVDPSTEAPLAEVARGGPADVDRAVAAARRAMRGEWRDITPAERGRLLFRLADTILARKEEIARIETLDVGKPLKESRGDVDGVVATLRYNAGAADKLEGATIPLGRSVIDFTLLEPAGVTAHIVPWNYPLGMLARSLAPALAAGCTAVVKPAEQSPLSAVLFAQCCREAGIPKGVVNIVTGYGEEAGAALVAHPDVRGITFTGSVETGRLVYQGAARGLKPAVLELGGKNPAIILPDADLDRAAADILDGAFGNSGQVCSSSSRLILHRSIHDAFLDRLAAAAARLTVGPGLDDRDLGPVVSAEQHGRVTGYLAAGRREGARLRLGGGRPRGLDRGYFVEPTILDRVEPGHVVAREEIFGPVAVALSFDTIDGALTLANGLGYGLVAGVYGRDIGEALRLARDIEAGSVWINGWFIGGQQAPTGGIKDSGVGRERGLPGIMNYLQIKNVGIRL</sequence>
<proteinExistence type="inferred from homology"/>
<dbReference type="InterPro" id="IPR016163">
    <property type="entry name" value="Ald_DH_C"/>
</dbReference>
<dbReference type="PROSITE" id="PS00687">
    <property type="entry name" value="ALDEHYDE_DEHYDR_GLU"/>
    <property type="match status" value="1"/>
</dbReference>
<dbReference type="Pfam" id="PF00171">
    <property type="entry name" value="Aldedh"/>
    <property type="match status" value="1"/>
</dbReference>
<evidence type="ECO:0000259" key="4">
    <source>
        <dbReference type="Pfam" id="PF00171"/>
    </source>
</evidence>
<keyword evidence="6" id="KW-1185">Reference proteome</keyword>
<dbReference type="EMBL" id="JAUSVX010000023">
    <property type="protein sequence ID" value="MDQ0474496.1"/>
    <property type="molecule type" value="Genomic_DNA"/>
</dbReference>
<reference evidence="5 6" key="1">
    <citation type="submission" date="2023-07" db="EMBL/GenBank/DDBJ databases">
        <title>Genomic Encyclopedia of Type Strains, Phase IV (KMG-IV): sequencing the most valuable type-strain genomes for metagenomic binning, comparative biology and taxonomic classification.</title>
        <authorList>
            <person name="Goeker M."/>
        </authorList>
    </citation>
    <scope>NUCLEOTIDE SEQUENCE [LARGE SCALE GENOMIC DNA]</scope>
    <source>
        <strain evidence="5 6">DSM 19619</strain>
    </source>
</reference>
<dbReference type="SUPFAM" id="SSF53720">
    <property type="entry name" value="ALDH-like"/>
    <property type="match status" value="1"/>
</dbReference>
<feature type="domain" description="Aldehyde dehydrogenase" evidence="4">
    <location>
        <begin position="31"/>
        <end position="486"/>
    </location>
</feature>
<evidence type="ECO:0000256" key="1">
    <source>
        <dbReference type="ARBA" id="ARBA00023002"/>
    </source>
</evidence>